<organism evidence="3 4">
    <name type="scientific">Paenibacillus contaminans</name>
    <dbReference type="NCBI Taxonomy" id="450362"/>
    <lineage>
        <taxon>Bacteria</taxon>
        <taxon>Bacillati</taxon>
        <taxon>Bacillota</taxon>
        <taxon>Bacilli</taxon>
        <taxon>Bacillales</taxon>
        <taxon>Paenibacillaceae</taxon>
        <taxon>Paenibacillus</taxon>
    </lineage>
</organism>
<dbReference type="EMBL" id="QMFB01000005">
    <property type="protein sequence ID" value="RAV21380.1"/>
    <property type="molecule type" value="Genomic_DNA"/>
</dbReference>
<dbReference type="AlphaFoldDB" id="A0A329MPB4"/>
<dbReference type="InterPro" id="IPR001119">
    <property type="entry name" value="SLH_dom"/>
</dbReference>
<protein>
    <submittedName>
        <fullName evidence="3">Glycoside hydrolase</fullName>
    </submittedName>
</protein>
<dbReference type="Gene3D" id="3.10.50.10">
    <property type="match status" value="1"/>
</dbReference>
<feature type="domain" description="SLH" evidence="1">
    <location>
        <begin position="387"/>
        <end position="447"/>
    </location>
</feature>
<sequence length="568" mass="61884">MHNERKAYAYEVAFSKAFKTAQPFNLAHFFRKGTKKMLRRLQCITAAGLAAVSLLAAGSADAESGRLNMSYLYFGSTQSYIQYVDQSNGALQIVSPSFLDLTADGSLQLTDKLDAEFVEQMHKRGVKVVPFLSNHWERDKGRNALNNRVKLAEQIADAVAKYGLDGVNVDIENVTEADRDAYTDLVKLLRAKLPADKEVSVAVAANPGGWTEGWQASYDYAELARVSDYLMIMAYDETYEGVPEAGPVASLSFVENSIRFALTKAPADKLVLGIPFYGRYWLAGSSTSGAGISNEKAEEAVARFGGTKQYDEKAQSAWATFTVRPGDAPFIVNYAPLAPGNYTVWYENDRSIQQKLTLVQKFGLKGAGSWSLNQETKSTWDYFSMWLNGVYFRDLIGHWAQNDVLAMIAQKWMVGVADDRFAPESPLTRAQAAAILVRAKGLGSAKPAAANPFADVPSGHWAAKEIAIAKEEGLIEGTSARTFAPDQPIKREEMAAMLARVAGITASAAAKSAFGDVTTAQWSYAAIAAMTEKGILEGFPDGTFRPNGQMTRAQMAAVMNKASAWFAD</sequence>
<proteinExistence type="predicted"/>
<dbReference type="SMART" id="SM00636">
    <property type="entry name" value="Glyco_18"/>
    <property type="match status" value="1"/>
</dbReference>
<feature type="domain" description="SLH" evidence="1">
    <location>
        <begin position="449"/>
        <end position="512"/>
    </location>
</feature>
<evidence type="ECO:0000313" key="4">
    <source>
        <dbReference type="Proteomes" id="UP000250369"/>
    </source>
</evidence>
<dbReference type="Proteomes" id="UP000250369">
    <property type="component" value="Unassembled WGS sequence"/>
</dbReference>
<evidence type="ECO:0000259" key="2">
    <source>
        <dbReference type="PROSITE" id="PS51910"/>
    </source>
</evidence>
<accession>A0A329MPB4</accession>
<feature type="domain" description="SLH" evidence="1">
    <location>
        <begin position="513"/>
        <end position="568"/>
    </location>
</feature>
<evidence type="ECO:0000259" key="1">
    <source>
        <dbReference type="PROSITE" id="PS51272"/>
    </source>
</evidence>
<dbReference type="GO" id="GO:0016787">
    <property type="term" value="F:hydrolase activity"/>
    <property type="evidence" value="ECO:0007669"/>
    <property type="project" value="UniProtKB-KW"/>
</dbReference>
<dbReference type="InterPro" id="IPR029070">
    <property type="entry name" value="Chitinase_insertion_sf"/>
</dbReference>
<dbReference type="SUPFAM" id="SSF51445">
    <property type="entry name" value="(Trans)glycosidases"/>
    <property type="match status" value="1"/>
</dbReference>
<dbReference type="Gene3D" id="3.20.20.80">
    <property type="entry name" value="Glycosidases"/>
    <property type="match status" value="1"/>
</dbReference>
<reference evidence="3 4" key="1">
    <citation type="journal article" date="2009" name="Int. J. Syst. Evol. Microbiol.">
        <title>Paenibacillus contaminans sp. nov., isolated from a contaminated laboratory plate.</title>
        <authorList>
            <person name="Chou J.H."/>
            <person name="Lee J.H."/>
            <person name="Lin M.C."/>
            <person name="Chang P.S."/>
            <person name="Arun A.B."/>
            <person name="Young C.C."/>
            <person name="Chen W.M."/>
        </authorList>
    </citation>
    <scope>NUCLEOTIDE SEQUENCE [LARGE SCALE GENOMIC DNA]</scope>
    <source>
        <strain evidence="3 4">CKOBP-6</strain>
    </source>
</reference>
<dbReference type="PROSITE" id="PS51272">
    <property type="entry name" value="SLH"/>
    <property type="match status" value="3"/>
</dbReference>
<dbReference type="PANTHER" id="PTHR46066">
    <property type="entry name" value="CHITINASE DOMAIN-CONTAINING PROTEIN 1 FAMILY MEMBER"/>
    <property type="match status" value="1"/>
</dbReference>
<dbReference type="InterPro" id="IPR017853">
    <property type="entry name" value="GH"/>
</dbReference>
<gene>
    <name evidence="3" type="ORF">DQG23_12055</name>
</gene>
<dbReference type="PROSITE" id="PS51910">
    <property type="entry name" value="GH18_2"/>
    <property type="match status" value="1"/>
</dbReference>
<evidence type="ECO:0000313" key="3">
    <source>
        <dbReference type="EMBL" id="RAV21380.1"/>
    </source>
</evidence>
<dbReference type="RefSeq" id="WP_113031084.1">
    <property type="nucleotide sequence ID" value="NZ_QMFB01000005.1"/>
</dbReference>
<dbReference type="PANTHER" id="PTHR46066:SF2">
    <property type="entry name" value="CHITINASE DOMAIN-CONTAINING PROTEIN 1"/>
    <property type="match status" value="1"/>
</dbReference>
<dbReference type="OrthoDB" id="9775889at2"/>
<keyword evidence="3" id="KW-0378">Hydrolase</keyword>
<dbReference type="GO" id="GO:0008061">
    <property type="term" value="F:chitin binding"/>
    <property type="evidence" value="ECO:0007669"/>
    <property type="project" value="InterPro"/>
</dbReference>
<comment type="caution">
    <text evidence="3">The sequence shown here is derived from an EMBL/GenBank/DDBJ whole genome shotgun (WGS) entry which is preliminary data.</text>
</comment>
<dbReference type="InterPro" id="IPR011583">
    <property type="entry name" value="Chitinase_II/V-like_cat"/>
</dbReference>
<dbReference type="InterPro" id="IPR001223">
    <property type="entry name" value="Glyco_hydro18_cat"/>
</dbReference>
<keyword evidence="4" id="KW-1185">Reference proteome</keyword>
<dbReference type="Pfam" id="PF00395">
    <property type="entry name" value="SLH"/>
    <property type="match status" value="3"/>
</dbReference>
<name>A0A329MPB4_9BACL</name>
<dbReference type="GO" id="GO:0005975">
    <property type="term" value="P:carbohydrate metabolic process"/>
    <property type="evidence" value="ECO:0007669"/>
    <property type="project" value="InterPro"/>
</dbReference>
<dbReference type="Pfam" id="PF00704">
    <property type="entry name" value="Glyco_hydro_18"/>
    <property type="match status" value="1"/>
</dbReference>
<feature type="domain" description="GH18" evidence="2">
    <location>
        <begin position="68"/>
        <end position="393"/>
    </location>
</feature>